<keyword evidence="4" id="KW-0456">Lyase</keyword>
<dbReference type="GO" id="GO:0046872">
    <property type="term" value="F:metal ion binding"/>
    <property type="evidence" value="ECO:0007669"/>
    <property type="project" value="UniProtKB-KW"/>
</dbReference>
<dbReference type="PROSITE" id="PS50991">
    <property type="entry name" value="PYR_CT"/>
    <property type="match status" value="1"/>
</dbReference>
<dbReference type="RefSeq" id="WP_071086318.1">
    <property type="nucleotide sequence ID" value="NZ_MBLM01000127.1"/>
</dbReference>
<comment type="similarity">
    <text evidence="5">Belongs to the alpha-IPM synthase/homocitrate synthase family.</text>
</comment>
<dbReference type="GO" id="GO:0004419">
    <property type="term" value="F:hydroxymethylglutaryl-CoA lyase activity"/>
    <property type="evidence" value="ECO:0007669"/>
    <property type="project" value="TreeGrafter"/>
</dbReference>
<evidence type="ECO:0000259" key="6">
    <source>
        <dbReference type="PROSITE" id="PS50991"/>
    </source>
</evidence>
<comment type="similarity">
    <text evidence="1">Belongs to the HMG-CoA lyase family.</text>
</comment>
<dbReference type="PANTHER" id="PTHR42738:SF7">
    <property type="entry name" value="HYDROXYMETHYLGLUTARYL-COA LYASE"/>
    <property type="match status" value="1"/>
</dbReference>
<reference evidence="8" key="1">
    <citation type="submission" date="2016-07" db="EMBL/GenBank/DDBJ databases">
        <title>Sequence Frankia sp. strain CcI1.17.</title>
        <authorList>
            <person name="Ghodhbane-Gtari F."/>
            <person name="Swanson E."/>
            <person name="Gueddou A."/>
            <person name="Morris K."/>
            <person name="Hezbri K."/>
            <person name="Ktari A."/>
            <person name="Nouioui I."/>
            <person name="Abebe-Akele F."/>
            <person name="Simpson S."/>
            <person name="Thomas K."/>
            <person name="Gtari M."/>
            <person name="Tisa L.S."/>
            <person name="Hurst S."/>
        </authorList>
    </citation>
    <scope>NUCLEOTIDE SEQUENCE [LARGE SCALE GENOMIC DNA]</scope>
    <source>
        <strain evidence="8">Cc1.17</strain>
    </source>
</reference>
<name>A0A1S1QMX3_9ACTN</name>
<keyword evidence="3" id="KW-0479">Metal-binding</keyword>
<dbReference type="InterPro" id="IPR013785">
    <property type="entry name" value="Aldolase_TIM"/>
</dbReference>
<dbReference type="PANTHER" id="PTHR42738">
    <property type="entry name" value="HYDROXYMETHYLGLUTARYL-COA LYASE"/>
    <property type="match status" value="1"/>
</dbReference>
<sequence>MTPAASATPAEGGSPAAALTLQDSVTLVEVGLRDGLQSVEQTIPTEVKVDLVHRLIEAGVREIEVASFAHPKVLPQLADAEAVLAAVPRVDGVRYRALVPNLKGALRAAGCGLDHLVALTCCDDDVSRLNQGRGVEEVLAELPAIGAAARREGASLVVGIAMAFFAPCVGPTDPAVRMEVVGRAVDAGATGVYFGDTVGMSNPVQVVDALAAARQRFPGLELGLHLHARNGFALANALAALQTGVDWLESAFCGIGGDLWFPGEPDVLGNLPTEDLLAFTDAIGVRTGVDPERYTRVSELAREATGRDPLDHRTRGGSARGMVDTTWKEIMSGFGGVTTTR</sequence>
<evidence type="ECO:0000313" key="8">
    <source>
        <dbReference type="Proteomes" id="UP000179627"/>
    </source>
</evidence>
<dbReference type="SUPFAM" id="SSF51569">
    <property type="entry name" value="Aldolase"/>
    <property type="match status" value="1"/>
</dbReference>
<dbReference type="GO" id="GO:0046912">
    <property type="term" value="F:acyltransferase activity, acyl groups converted into alkyl on transfer"/>
    <property type="evidence" value="ECO:0007669"/>
    <property type="project" value="InterPro"/>
</dbReference>
<dbReference type="Proteomes" id="UP000179627">
    <property type="component" value="Unassembled WGS sequence"/>
</dbReference>
<protein>
    <submittedName>
        <fullName evidence="7">Pyruvate carboxyltransferase</fullName>
    </submittedName>
</protein>
<feature type="domain" description="Pyruvate carboxyltransferase" evidence="6">
    <location>
        <begin position="25"/>
        <end position="295"/>
    </location>
</feature>
<proteinExistence type="inferred from homology"/>
<dbReference type="OrthoDB" id="9784013at2"/>
<evidence type="ECO:0000256" key="1">
    <source>
        <dbReference type="ARBA" id="ARBA00009405"/>
    </source>
</evidence>
<dbReference type="InterPro" id="IPR043594">
    <property type="entry name" value="HMGL"/>
</dbReference>
<dbReference type="GO" id="GO:0006552">
    <property type="term" value="P:L-leucine catabolic process"/>
    <property type="evidence" value="ECO:0007669"/>
    <property type="project" value="TreeGrafter"/>
</dbReference>
<dbReference type="GO" id="GO:0046951">
    <property type="term" value="P:ketone body biosynthetic process"/>
    <property type="evidence" value="ECO:0007669"/>
    <property type="project" value="TreeGrafter"/>
</dbReference>
<evidence type="ECO:0000256" key="5">
    <source>
        <dbReference type="RuleBase" id="RU003523"/>
    </source>
</evidence>
<dbReference type="Gene3D" id="3.20.20.70">
    <property type="entry name" value="Aldolase class I"/>
    <property type="match status" value="1"/>
</dbReference>
<keyword evidence="2 5" id="KW-0808">Transferase</keyword>
<gene>
    <name evidence="7" type="ORF">CC117_21590</name>
</gene>
<dbReference type="Pfam" id="PF00682">
    <property type="entry name" value="HMGL-like"/>
    <property type="match status" value="1"/>
</dbReference>
<evidence type="ECO:0000256" key="4">
    <source>
        <dbReference type="ARBA" id="ARBA00023239"/>
    </source>
</evidence>
<dbReference type="PROSITE" id="PS00815">
    <property type="entry name" value="AIPM_HOMOCIT_SYNTH_1"/>
    <property type="match status" value="1"/>
</dbReference>
<accession>A0A1S1QMX3</accession>
<organism evidence="7 8">
    <name type="scientific">Parafrankia colletiae</name>
    <dbReference type="NCBI Taxonomy" id="573497"/>
    <lineage>
        <taxon>Bacteria</taxon>
        <taxon>Bacillati</taxon>
        <taxon>Actinomycetota</taxon>
        <taxon>Actinomycetes</taxon>
        <taxon>Frankiales</taxon>
        <taxon>Frankiaceae</taxon>
        <taxon>Parafrankia</taxon>
    </lineage>
</organism>
<dbReference type="InterPro" id="IPR000891">
    <property type="entry name" value="PYR_CT"/>
</dbReference>
<evidence type="ECO:0000313" key="7">
    <source>
        <dbReference type="EMBL" id="OHV34605.1"/>
    </source>
</evidence>
<keyword evidence="8" id="KW-1185">Reference proteome</keyword>
<evidence type="ECO:0000256" key="2">
    <source>
        <dbReference type="ARBA" id="ARBA00022679"/>
    </source>
</evidence>
<dbReference type="EMBL" id="MBLM01000127">
    <property type="protein sequence ID" value="OHV34605.1"/>
    <property type="molecule type" value="Genomic_DNA"/>
</dbReference>
<keyword evidence="7" id="KW-0670">Pyruvate</keyword>
<dbReference type="InterPro" id="IPR002034">
    <property type="entry name" value="AIPM/Hcit_synth_CS"/>
</dbReference>
<comment type="caution">
    <text evidence="7">The sequence shown here is derived from an EMBL/GenBank/DDBJ whole genome shotgun (WGS) entry which is preliminary data.</text>
</comment>
<dbReference type="AlphaFoldDB" id="A0A1S1QMX3"/>
<evidence type="ECO:0000256" key="3">
    <source>
        <dbReference type="ARBA" id="ARBA00022723"/>
    </source>
</evidence>